<proteinExistence type="predicted"/>
<gene>
    <name evidence="1" type="ORF">ASTO00021_LOCUS4994</name>
</gene>
<protein>
    <submittedName>
        <fullName evidence="1">Uncharacterized protein</fullName>
    </submittedName>
</protein>
<dbReference type="AlphaFoldDB" id="A0A7S3LL50"/>
<sequence>MYKIGTSVYMCKMERLKLWFVWLSICGLTLFAQIPVCECSDGSSGSWLGDVVFEDVNYIVPAGEEHPKDKKKLRHNMVLTRDPVTFDVLENQGVWNHVLAAMREKGRVVKILQANPKQLNDIRNKFGAKVDIVFLRKGTPVEYAYDFFEAYEANDPIDVEELLRWFVMQTRAEIGWVNFSPDTLNILWVNEEGGLVANGQVHFGEPKTEWRYSYIGHKFVIESKTLKEGDEGYVRKEYIVLGDSINVIGTQESQKGGRQDMSQQEFDNIANYENKRADRIQRVFTDVGFKKIPVPRKLMGSILTFWYNNRFNQFSEIWKGKSVYVNWWTEVPTMAVPPFGLKQKWHGLFQPVLEEWSNSVLQPTDLYGVRTYYDGNWLVNHVDRHETHAVSAIINVEQSGIRSDWELEIKDVYGNVHHTDLQPGEAMLYESAKVMHGRPLPLEGDNYTNCFFHYQPKGEKEWWLNNLENNPPGLRPESIQQQKEL</sequence>
<name>A0A7S3LL50_9STRA</name>
<reference evidence="1" key="1">
    <citation type="submission" date="2021-01" db="EMBL/GenBank/DDBJ databases">
        <authorList>
            <person name="Corre E."/>
            <person name="Pelletier E."/>
            <person name="Niang G."/>
            <person name="Scheremetjew M."/>
            <person name="Finn R."/>
            <person name="Kale V."/>
            <person name="Holt S."/>
            <person name="Cochrane G."/>
            <person name="Meng A."/>
            <person name="Brown T."/>
            <person name="Cohen L."/>
        </authorList>
    </citation>
    <scope>NUCLEOTIDE SEQUENCE</scope>
    <source>
        <strain evidence="1">GSBS06</strain>
    </source>
</reference>
<evidence type="ECO:0000313" key="1">
    <source>
        <dbReference type="EMBL" id="CAE0434698.1"/>
    </source>
</evidence>
<accession>A0A7S3LL50</accession>
<organism evidence="1">
    <name type="scientific">Aplanochytrium stocchinoi</name>
    <dbReference type="NCBI Taxonomy" id="215587"/>
    <lineage>
        <taxon>Eukaryota</taxon>
        <taxon>Sar</taxon>
        <taxon>Stramenopiles</taxon>
        <taxon>Bigyra</taxon>
        <taxon>Labyrinthulomycetes</taxon>
        <taxon>Thraustochytrida</taxon>
        <taxon>Thraustochytriidae</taxon>
        <taxon>Aplanochytrium</taxon>
    </lineage>
</organism>
<dbReference type="EMBL" id="HBIN01006824">
    <property type="protein sequence ID" value="CAE0434698.1"/>
    <property type="molecule type" value="Transcribed_RNA"/>
</dbReference>